<dbReference type="InterPro" id="IPR017972">
    <property type="entry name" value="Cyt_P450_CS"/>
</dbReference>
<dbReference type="CDD" id="cd11041">
    <property type="entry name" value="CYP503A1-like"/>
    <property type="match status" value="1"/>
</dbReference>
<dbReference type="AlphaFoldDB" id="W3WYC0"/>
<comment type="cofactor">
    <cofactor evidence="1 8">
        <name>heme</name>
        <dbReference type="ChEBI" id="CHEBI:30413"/>
    </cofactor>
</comment>
<evidence type="ECO:0000256" key="6">
    <source>
        <dbReference type="ARBA" id="ARBA00023004"/>
    </source>
</evidence>
<dbReference type="RefSeq" id="XP_007836966.1">
    <property type="nucleotide sequence ID" value="XM_007838775.1"/>
</dbReference>
<evidence type="ECO:0000256" key="3">
    <source>
        <dbReference type="ARBA" id="ARBA00022617"/>
    </source>
</evidence>
<dbReference type="PRINTS" id="PR00465">
    <property type="entry name" value="EP450IV"/>
</dbReference>
<dbReference type="OrthoDB" id="1844152at2759"/>
<gene>
    <name evidence="11" type="ORF">PFICI_10194</name>
</gene>
<evidence type="ECO:0000256" key="8">
    <source>
        <dbReference type="PIRSR" id="PIRSR602403-1"/>
    </source>
</evidence>
<evidence type="ECO:0000256" key="5">
    <source>
        <dbReference type="ARBA" id="ARBA00023002"/>
    </source>
</evidence>
<dbReference type="HOGENOM" id="CLU_022195_0_3_1"/>
<dbReference type="InParanoid" id="W3WYC0"/>
<keyword evidence="10" id="KW-0472">Membrane</keyword>
<keyword evidence="4 8" id="KW-0479">Metal-binding</keyword>
<protein>
    <submittedName>
        <fullName evidence="11">Uncharacterized protein</fullName>
    </submittedName>
</protein>
<dbReference type="GO" id="GO:0005506">
    <property type="term" value="F:iron ion binding"/>
    <property type="evidence" value="ECO:0007669"/>
    <property type="project" value="InterPro"/>
</dbReference>
<dbReference type="InterPro" id="IPR001128">
    <property type="entry name" value="Cyt_P450"/>
</dbReference>
<dbReference type="eggNOG" id="KOG0159">
    <property type="taxonomic scope" value="Eukaryota"/>
</dbReference>
<dbReference type="InterPro" id="IPR002403">
    <property type="entry name" value="Cyt_P450_E_grp-IV"/>
</dbReference>
<evidence type="ECO:0000313" key="12">
    <source>
        <dbReference type="Proteomes" id="UP000030651"/>
    </source>
</evidence>
<dbReference type="Proteomes" id="UP000030651">
    <property type="component" value="Unassembled WGS sequence"/>
</dbReference>
<dbReference type="GO" id="GO:0016705">
    <property type="term" value="F:oxidoreductase activity, acting on paired donors, with incorporation or reduction of molecular oxygen"/>
    <property type="evidence" value="ECO:0007669"/>
    <property type="project" value="InterPro"/>
</dbReference>
<dbReference type="PANTHER" id="PTHR46206">
    <property type="entry name" value="CYTOCHROME P450"/>
    <property type="match status" value="1"/>
</dbReference>
<evidence type="ECO:0000256" key="1">
    <source>
        <dbReference type="ARBA" id="ARBA00001971"/>
    </source>
</evidence>
<keyword evidence="3 8" id="KW-0349">Heme</keyword>
<sequence length="516" mass="57903">MENLSNVRALSTLIAWLAIATIILLNLVQKFTRSAKLESSTIPLLNRPNWYDIGGIRARLAFVLNARELLLRGAESGRPFRLLTDMGELIVLPAEYGKEIRNDTRLSFGEVIEQNFHAQLPGFEGFRQGTADARLTRDIANKQLTHSLASVTQALSEEAETALQALFPDSKEWSDVLLREKVLQLVARLSSRVFLGDEGARSQSWLQITTEYTKTAYIAAYILRLWPPVLRPLVHWVLPPCRKLRGQVAQARRIIVKIIEQRRKIGEISKAAREPIAQYNDTIAWFEQDSLEKDSQYDPVVAQLIFAQAAIETTADLLTQVILDIAKNPDLFEQLRSEVNREIDKGGWTKSSLHNMKLLDSVLKESQRLKPLAMTSMHRLVLEDVVLSDGLVLPKGGVIAVSGDRMWSTAVYEDPDCFQGDRFYKTRMEGGTLGNQAYFVSTGIDHLAFGYGKHACAGRFFVAHEVKIAMSHMLLNYDWRIASHSSSDANPVQFGLTMMANSKAQISIRSRAHKGG</sequence>
<keyword evidence="12" id="KW-1185">Reference proteome</keyword>
<evidence type="ECO:0000256" key="9">
    <source>
        <dbReference type="RuleBase" id="RU000461"/>
    </source>
</evidence>
<organism evidence="11 12">
    <name type="scientific">Pestalotiopsis fici (strain W106-1 / CGMCC3.15140)</name>
    <dbReference type="NCBI Taxonomy" id="1229662"/>
    <lineage>
        <taxon>Eukaryota</taxon>
        <taxon>Fungi</taxon>
        <taxon>Dikarya</taxon>
        <taxon>Ascomycota</taxon>
        <taxon>Pezizomycotina</taxon>
        <taxon>Sordariomycetes</taxon>
        <taxon>Xylariomycetidae</taxon>
        <taxon>Amphisphaeriales</taxon>
        <taxon>Sporocadaceae</taxon>
        <taxon>Pestalotiopsis</taxon>
    </lineage>
</organism>
<dbReference type="PRINTS" id="PR00385">
    <property type="entry name" value="P450"/>
</dbReference>
<proteinExistence type="inferred from homology"/>
<dbReference type="EMBL" id="KI912115">
    <property type="protein sequence ID" value="ETS78132.1"/>
    <property type="molecule type" value="Genomic_DNA"/>
</dbReference>
<reference evidence="12" key="1">
    <citation type="journal article" date="2015" name="BMC Genomics">
        <title>Genomic and transcriptomic analysis of the endophytic fungus Pestalotiopsis fici reveals its lifestyle and high potential for synthesis of natural products.</title>
        <authorList>
            <person name="Wang X."/>
            <person name="Zhang X."/>
            <person name="Liu L."/>
            <person name="Xiang M."/>
            <person name="Wang W."/>
            <person name="Sun X."/>
            <person name="Che Y."/>
            <person name="Guo L."/>
            <person name="Liu G."/>
            <person name="Guo L."/>
            <person name="Wang C."/>
            <person name="Yin W.B."/>
            <person name="Stadler M."/>
            <person name="Zhang X."/>
            <person name="Liu X."/>
        </authorList>
    </citation>
    <scope>NUCLEOTIDE SEQUENCE [LARGE SCALE GENOMIC DNA]</scope>
    <source>
        <strain evidence="12">W106-1 / CGMCC3.15140</strain>
    </source>
</reference>
<dbReference type="Pfam" id="PF00067">
    <property type="entry name" value="p450"/>
    <property type="match status" value="1"/>
</dbReference>
<evidence type="ECO:0000313" key="11">
    <source>
        <dbReference type="EMBL" id="ETS78132.1"/>
    </source>
</evidence>
<evidence type="ECO:0000256" key="7">
    <source>
        <dbReference type="ARBA" id="ARBA00023033"/>
    </source>
</evidence>
<keyword evidence="6 8" id="KW-0408">Iron</keyword>
<dbReference type="InterPro" id="IPR036396">
    <property type="entry name" value="Cyt_P450_sf"/>
</dbReference>
<keyword evidence="7 9" id="KW-0503">Monooxygenase</keyword>
<name>W3WYC0_PESFW</name>
<accession>W3WYC0</accession>
<keyword evidence="5 9" id="KW-0560">Oxidoreductase</keyword>
<dbReference type="GO" id="GO:0004497">
    <property type="term" value="F:monooxygenase activity"/>
    <property type="evidence" value="ECO:0007669"/>
    <property type="project" value="UniProtKB-KW"/>
</dbReference>
<evidence type="ECO:0000256" key="10">
    <source>
        <dbReference type="SAM" id="Phobius"/>
    </source>
</evidence>
<comment type="similarity">
    <text evidence="2 9">Belongs to the cytochrome P450 family.</text>
</comment>
<keyword evidence="10" id="KW-0812">Transmembrane</keyword>
<feature type="transmembrane region" description="Helical" evidence="10">
    <location>
        <begin position="6"/>
        <end position="28"/>
    </location>
</feature>
<dbReference type="Gene3D" id="1.10.630.10">
    <property type="entry name" value="Cytochrome P450"/>
    <property type="match status" value="1"/>
</dbReference>
<dbReference type="OMA" id="HITINYA"/>
<dbReference type="KEGG" id="pfy:PFICI_10194"/>
<dbReference type="SUPFAM" id="SSF48264">
    <property type="entry name" value="Cytochrome P450"/>
    <property type="match status" value="1"/>
</dbReference>
<dbReference type="PANTHER" id="PTHR46206:SF2">
    <property type="entry name" value="CYTOCHROME P450 MONOOXYGENASE AUSG-RELATED"/>
    <property type="match status" value="1"/>
</dbReference>
<dbReference type="GO" id="GO:0020037">
    <property type="term" value="F:heme binding"/>
    <property type="evidence" value="ECO:0007669"/>
    <property type="project" value="InterPro"/>
</dbReference>
<feature type="binding site" description="axial binding residue" evidence="8">
    <location>
        <position position="456"/>
    </location>
    <ligand>
        <name>heme</name>
        <dbReference type="ChEBI" id="CHEBI:30413"/>
    </ligand>
    <ligandPart>
        <name>Fe</name>
        <dbReference type="ChEBI" id="CHEBI:18248"/>
    </ligandPart>
</feature>
<evidence type="ECO:0000256" key="2">
    <source>
        <dbReference type="ARBA" id="ARBA00010617"/>
    </source>
</evidence>
<keyword evidence="10" id="KW-1133">Transmembrane helix</keyword>
<evidence type="ECO:0000256" key="4">
    <source>
        <dbReference type="ARBA" id="ARBA00022723"/>
    </source>
</evidence>
<dbReference type="PROSITE" id="PS00086">
    <property type="entry name" value="CYTOCHROME_P450"/>
    <property type="match status" value="1"/>
</dbReference>
<dbReference type="GeneID" id="19275207"/>